<dbReference type="InterPro" id="IPR048258">
    <property type="entry name" value="Cyclins_cyclin-box"/>
</dbReference>
<dbReference type="AlphaFoldDB" id="A0A8C4XPI4"/>
<dbReference type="InterPro" id="IPR039361">
    <property type="entry name" value="Cyclin"/>
</dbReference>
<keyword evidence="3" id="KW-0131">Cell cycle</keyword>
<keyword evidence="9" id="KW-1185">Reference proteome</keyword>
<feature type="domain" description="Cyclin C-terminal" evidence="7">
    <location>
        <begin position="325"/>
        <end position="450"/>
    </location>
</feature>
<evidence type="ECO:0000256" key="4">
    <source>
        <dbReference type="RuleBase" id="RU000383"/>
    </source>
</evidence>
<evidence type="ECO:0000313" key="9">
    <source>
        <dbReference type="Proteomes" id="UP000694562"/>
    </source>
</evidence>
<dbReference type="OrthoDB" id="306099at2759"/>
<dbReference type="InterPro" id="IPR036915">
    <property type="entry name" value="Cyclin-like_sf"/>
</dbReference>
<dbReference type="Pfam" id="PF00134">
    <property type="entry name" value="Cyclin_N"/>
    <property type="match status" value="1"/>
</dbReference>
<feature type="domain" description="Cyclin-like" evidence="6">
    <location>
        <begin position="232"/>
        <end position="316"/>
    </location>
</feature>
<evidence type="ECO:0000259" key="6">
    <source>
        <dbReference type="SMART" id="SM00385"/>
    </source>
</evidence>
<comment type="similarity">
    <text evidence="4">Belongs to the cyclin family.</text>
</comment>
<proteinExistence type="inferred from homology"/>
<dbReference type="Ensembl" id="ENSFTIT00000012701.1">
    <property type="protein sequence ID" value="ENSFTIP00000012168.1"/>
    <property type="gene ID" value="ENSFTIG00000008164.1"/>
</dbReference>
<evidence type="ECO:0000259" key="7">
    <source>
        <dbReference type="SMART" id="SM01332"/>
    </source>
</evidence>
<reference evidence="8" key="2">
    <citation type="submission" date="2025-09" db="UniProtKB">
        <authorList>
            <consortium name="Ensembl"/>
        </authorList>
    </citation>
    <scope>IDENTIFICATION</scope>
</reference>
<protein>
    <submittedName>
        <fullName evidence="8">Cyclin D3</fullName>
    </submittedName>
</protein>
<feature type="compositionally biased region" description="Polar residues" evidence="5">
    <location>
        <begin position="449"/>
        <end position="462"/>
    </location>
</feature>
<dbReference type="SMART" id="SM01332">
    <property type="entry name" value="Cyclin_C"/>
    <property type="match status" value="1"/>
</dbReference>
<dbReference type="Gene3D" id="1.10.472.10">
    <property type="entry name" value="Cyclin-like"/>
    <property type="match status" value="2"/>
</dbReference>
<dbReference type="Proteomes" id="UP000694562">
    <property type="component" value="Unplaced"/>
</dbReference>
<dbReference type="InterPro" id="IPR006671">
    <property type="entry name" value="Cyclin_N"/>
</dbReference>
<keyword evidence="2 4" id="KW-0195">Cyclin</keyword>
<name>A0A8C4XPI4_FALTI</name>
<evidence type="ECO:0000256" key="5">
    <source>
        <dbReference type="SAM" id="MobiDB-lite"/>
    </source>
</evidence>
<dbReference type="InterPro" id="IPR013763">
    <property type="entry name" value="Cyclin-like_dom"/>
</dbReference>
<dbReference type="OMA" id="FMSYSPA"/>
<dbReference type="Pfam" id="PF02984">
    <property type="entry name" value="Cyclin_C"/>
    <property type="match status" value="1"/>
</dbReference>
<evidence type="ECO:0000313" key="8">
    <source>
        <dbReference type="Ensembl" id="ENSFTIP00000012168.1"/>
    </source>
</evidence>
<keyword evidence="1" id="KW-0132">Cell division</keyword>
<feature type="compositionally biased region" description="Low complexity" evidence="5">
    <location>
        <begin position="60"/>
        <end position="75"/>
    </location>
</feature>
<dbReference type="FunFam" id="1.10.472.10:FF:000096">
    <property type="entry name" value="G1/S-specific cyclin-D3 isoform X2"/>
    <property type="match status" value="1"/>
</dbReference>
<evidence type="ECO:0000256" key="2">
    <source>
        <dbReference type="ARBA" id="ARBA00023127"/>
    </source>
</evidence>
<evidence type="ECO:0000256" key="1">
    <source>
        <dbReference type="ARBA" id="ARBA00022618"/>
    </source>
</evidence>
<evidence type="ECO:0000256" key="3">
    <source>
        <dbReference type="ARBA" id="ARBA00023306"/>
    </source>
</evidence>
<dbReference type="PROSITE" id="PS00292">
    <property type="entry name" value="CYCLINS"/>
    <property type="match status" value="1"/>
</dbReference>
<dbReference type="SUPFAM" id="SSF47954">
    <property type="entry name" value="Cyclin-like"/>
    <property type="match status" value="2"/>
</dbReference>
<feature type="region of interest" description="Disordered" evidence="5">
    <location>
        <begin position="440"/>
        <end position="462"/>
    </location>
</feature>
<dbReference type="PANTHER" id="PTHR10177">
    <property type="entry name" value="CYCLINS"/>
    <property type="match status" value="1"/>
</dbReference>
<dbReference type="GO" id="GO:0051301">
    <property type="term" value="P:cell division"/>
    <property type="evidence" value="ECO:0007669"/>
    <property type="project" value="UniProtKB-KW"/>
</dbReference>
<dbReference type="InterPro" id="IPR004367">
    <property type="entry name" value="Cyclin_C-dom"/>
</dbReference>
<accession>A0A8C4XPI4</accession>
<dbReference type="SMART" id="SM00385">
    <property type="entry name" value="CYCLIN"/>
    <property type="match status" value="1"/>
</dbReference>
<organism evidence="8 9">
    <name type="scientific">Falco tinnunculus</name>
    <name type="common">Common kestrel</name>
    <dbReference type="NCBI Taxonomy" id="100819"/>
    <lineage>
        <taxon>Eukaryota</taxon>
        <taxon>Metazoa</taxon>
        <taxon>Chordata</taxon>
        <taxon>Craniata</taxon>
        <taxon>Vertebrata</taxon>
        <taxon>Euteleostomi</taxon>
        <taxon>Archelosauria</taxon>
        <taxon>Archosauria</taxon>
        <taxon>Dinosauria</taxon>
        <taxon>Saurischia</taxon>
        <taxon>Theropoda</taxon>
        <taxon>Coelurosauria</taxon>
        <taxon>Aves</taxon>
        <taxon>Neognathae</taxon>
        <taxon>Neoaves</taxon>
        <taxon>Telluraves</taxon>
        <taxon>Australaves</taxon>
        <taxon>Falconiformes</taxon>
        <taxon>Falconidae</taxon>
        <taxon>Falco</taxon>
    </lineage>
</organism>
<feature type="region of interest" description="Disordered" evidence="5">
    <location>
        <begin position="23"/>
        <end position="75"/>
    </location>
</feature>
<sequence>MGVTEDSLQTGGLPLCSLAGLQRARQRPGSGDGAWQQRGCSSGGPGPAPGGPARHPHPAPTWQQRPAAAPRAVSPPARLWPRPIEAWSPPGFGASLPVGPRIGWRRRWRRPSAAQVWRVAPGWAAAPPPGSAASSRRPAAAAAEPAGCLPALPALPALAALLALPALPAPMELLCVEAVPRVPRAGRDPQLLGDRRVLQNLLSQEERYSPSVSYFHCVQREIKPYMRKMLAFWMLEVCEEQKCEEEVFPLAMNYVDRYLSSVSTRKSHLQLLGAVCMLLASKLRETMPLTVEKLCIYTDNSITPQQLLDWEVLVLEKLKWDLVSVIANDFLAHILHRLPLPKDKMELVKKHAQTFIALCATDYTFAMYPPSMIATGSIGAAIHGLTVSVNDFTSEAITELLASITGTEVDCLKACQEQIEAALAESLKQASQTQQEYSTAKTAAYSSSQPTSTPTDVTDINL</sequence>
<reference evidence="8" key="1">
    <citation type="submission" date="2025-08" db="UniProtKB">
        <authorList>
            <consortium name="Ensembl"/>
        </authorList>
    </citation>
    <scope>IDENTIFICATION</scope>
</reference>